<reference evidence="2" key="1">
    <citation type="journal article" date="2019" name="Int. J. Syst. Evol. Microbiol.">
        <title>The Global Catalogue of Microorganisms (GCM) 10K type strain sequencing project: providing services to taxonomists for standard genome sequencing and annotation.</title>
        <authorList>
            <consortium name="The Broad Institute Genomics Platform"/>
            <consortium name="The Broad Institute Genome Sequencing Center for Infectious Disease"/>
            <person name="Wu L."/>
            <person name="Ma J."/>
        </authorList>
    </citation>
    <scope>NUCLEOTIDE SEQUENCE [LARGE SCALE GENOMIC DNA]</scope>
    <source>
        <strain evidence="2">ZS-35-S2</strain>
    </source>
</reference>
<dbReference type="EMBL" id="JBHSPR010000033">
    <property type="protein sequence ID" value="MFC6020648.1"/>
    <property type="molecule type" value="Genomic_DNA"/>
</dbReference>
<keyword evidence="2" id="KW-1185">Reference proteome</keyword>
<evidence type="ECO:0000313" key="1">
    <source>
        <dbReference type="EMBL" id="MFC6020648.1"/>
    </source>
</evidence>
<dbReference type="RefSeq" id="WP_377428119.1">
    <property type="nucleotide sequence ID" value="NZ_JBHSPR010000033.1"/>
</dbReference>
<evidence type="ECO:0000313" key="2">
    <source>
        <dbReference type="Proteomes" id="UP001596203"/>
    </source>
</evidence>
<proteinExistence type="predicted"/>
<gene>
    <name evidence="1" type="ORF">ACFP2T_31305</name>
</gene>
<name>A0ABW1KJP3_9ACTN</name>
<protein>
    <submittedName>
        <fullName evidence="1">Uncharacterized protein</fullName>
    </submittedName>
</protein>
<accession>A0ABW1KJP3</accession>
<sequence>MSKIGSHPVLPHAARAIAHADLQYEYRVGIHATPSYGMSHW</sequence>
<dbReference type="Proteomes" id="UP001596203">
    <property type="component" value="Unassembled WGS sequence"/>
</dbReference>
<organism evidence="1 2">
    <name type="scientific">Plantactinospora solaniradicis</name>
    <dbReference type="NCBI Taxonomy" id="1723736"/>
    <lineage>
        <taxon>Bacteria</taxon>
        <taxon>Bacillati</taxon>
        <taxon>Actinomycetota</taxon>
        <taxon>Actinomycetes</taxon>
        <taxon>Micromonosporales</taxon>
        <taxon>Micromonosporaceae</taxon>
        <taxon>Plantactinospora</taxon>
    </lineage>
</organism>
<comment type="caution">
    <text evidence="1">The sequence shown here is derived from an EMBL/GenBank/DDBJ whole genome shotgun (WGS) entry which is preliminary data.</text>
</comment>